<keyword evidence="1" id="KW-0614">Plasmid</keyword>
<reference evidence="1" key="1">
    <citation type="journal article" date="2010" name="FEMS Microbiol. Lett.">
        <title>Analysis of plasmid diversity in 96 Rhodococcus equi strains isolated in Normandy (France) and sequencing of the 87-kb type I virulence plasmid.</title>
        <authorList>
            <person name="Duquesne F."/>
            <person name="Hebert L."/>
            <person name="Sevin C."/>
            <person name="Breuil M.F."/>
            <person name="Tapprest J."/>
            <person name="Laugier C."/>
            <person name="Petry S."/>
        </authorList>
    </citation>
    <scope>NUCLEOTIDE SEQUENCE</scope>
    <source>
        <strain evidence="1">MBE116</strain>
        <plasmid evidence="1">pVAPAMBE116</plasmid>
    </source>
</reference>
<geneLocation type="plasmid" evidence="1">
    <name>pVAPAMBE116</name>
</geneLocation>
<organism evidence="1">
    <name type="scientific">Rhodococcus hoagii</name>
    <name type="common">Corynebacterium equii</name>
    <dbReference type="NCBI Taxonomy" id="43767"/>
    <lineage>
        <taxon>Bacteria</taxon>
        <taxon>Bacillati</taxon>
        <taxon>Actinomycetota</taxon>
        <taxon>Actinomycetes</taxon>
        <taxon>Mycobacteriales</taxon>
        <taxon>Nocardiaceae</taxon>
        <taxon>Prescottella</taxon>
    </lineage>
</organism>
<protein>
    <submittedName>
        <fullName evidence="1">Putative DNA binding ribbon-helix-helix protein</fullName>
    </submittedName>
</protein>
<evidence type="ECO:0000313" key="1">
    <source>
        <dbReference type="EMBL" id="ADI50253.1"/>
    </source>
</evidence>
<dbReference type="AlphaFoldDB" id="D9I5S2"/>
<dbReference type="EMBL" id="HM114217">
    <property type="protein sequence ID" value="ADI50253.1"/>
    <property type="molecule type" value="Genomic_DNA"/>
</dbReference>
<sequence length="140" mass="15391">MRRSRSIGTIGEVRGWGAGVGVGDGADPVLSDQDGLGAVVRLREENRATRPLFDAVVNMHLDMPTRAELDGLAARHGTTRAEIMRIAVDRFLLELAELRLAGTPFDIETAVNEEIFNGTANRERLIARRQRREAARQATS</sequence>
<name>D9I5S2_RHOHA</name>
<gene>
    <name evidence="1" type="ORF">pVAPA_0720</name>
</gene>
<accession>D9I5S2</accession>
<proteinExistence type="predicted"/>